<accession>A0A853G7R2</accession>
<dbReference type="Proteomes" id="UP000559809">
    <property type="component" value="Unassembled WGS sequence"/>
</dbReference>
<dbReference type="EMBL" id="JACCEM010000009">
    <property type="protein sequence ID" value="NYT50990.1"/>
    <property type="molecule type" value="Genomic_DNA"/>
</dbReference>
<organism evidence="2 3">
    <name type="scientific">Parapusillimonas granuli</name>
    <dbReference type="NCBI Taxonomy" id="380911"/>
    <lineage>
        <taxon>Bacteria</taxon>
        <taxon>Pseudomonadati</taxon>
        <taxon>Pseudomonadota</taxon>
        <taxon>Betaproteobacteria</taxon>
        <taxon>Burkholderiales</taxon>
        <taxon>Alcaligenaceae</taxon>
        <taxon>Parapusillimonas</taxon>
    </lineage>
</organism>
<reference evidence="2 3" key="1">
    <citation type="submission" date="2020-07" db="EMBL/GenBank/DDBJ databases">
        <title>Taxonomic revisions and descriptions of new bacterial species based on genomic comparisons in the high-G+C-content subgroup of the family Alcaligenaceae.</title>
        <authorList>
            <person name="Szabo A."/>
            <person name="Felfoldi T."/>
        </authorList>
    </citation>
    <scope>NUCLEOTIDE SEQUENCE [LARGE SCALE GENOMIC DNA]</scope>
    <source>
        <strain evidence="2 3">LMG 24012</strain>
    </source>
</reference>
<dbReference type="AlphaFoldDB" id="A0A853G7R2"/>
<sequence length="128" mass="14332">MDNYQYARYRALDSLSAAFTLGFKFLAWINGLGVLLLVFCTLGVLEIDIEPQWLRWPLAAYLAGLTLAALGLLWVYPAQASLLSQAVSGRARRTHWVPVFCIMLAYGLSLMAFVAACWFTYSVGGYFY</sequence>
<feature type="transmembrane region" description="Helical" evidence="1">
    <location>
        <begin position="21"/>
        <end position="44"/>
    </location>
</feature>
<feature type="transmembrane region" description="Helical" evidence="1">
    <location>
        <begin position="56"/>
        <end position="76"/>
    </location>
</feature>
<name>A0A853G7R2_9BURK</name>
<protein>
    <submittedName>
        <fullName evidence="2">Uncharacterized protein</fullName>
    </submittedName>
</protein>
<gene>
    <name evidence="2" type="ORF">H0A72_16890</name>
</gene>
<comment type="caution">
    <text evidence="2">The sequence shown here is derived from an EMBL/GenBank/DDBJ whole genome shotgun (WGS) entry which is preliminary data.</text>
</comment>
<dbReference type="RefSeq" id="WP_180157455.1">
    <property type="nucleotide sequence ID" value="NZ_JACCEM010000009.1"/>
</dbReference>
<evidence type="ECO:0000256" key="1">
    <source>
        <dbReference type="SAM" id="Phobius"/>
    </source>
</evidence>
<keyword evidence="3" id="KW-1185">Reference proteome</keyword>
<feature type="transmembrane region" description="Helical" evidence="1">
    <location>
        <begin position="96"/>
        <end position="121"/>
    </location>
</feature>
<evidence type="ECO:0000313" key="3">
    <source>
        <dbReference type="Proteomes" id="UP000559809"/>
    </source>
</evidence>
<proteinExistence type="predicted"/>
<keyword evidence="1" id="KW-1133">Transmembrane helix</keyword>
<keyword evidence="1" id="KW-0812">Transmembrane</keyword>
<keyword evidence="1" id="KW-0472">Membrane</keyword>
<evidence type="ECO:0000313" key="2">
    <source>
        <dbReference type="EMBL" id="NYT50990.1"/>
    </source>
</evidence>